<name>A0A1D8TR04_9CYAN</name>
<proteinExistence type="predicted"/>
<keyword evidence="2" id="KW-0964">Secreted</keyword>
<feature type="domain" description="Excalibur calcium-binding" evidence="5">
    <location>
        <begin position="508"/>
        <end position="545"/>
    </location>
</feature>
<dbReference type="Pfam" id="PF24517">
    <property type="entry name" value="CBM96"/>
    <property type="match status" value="2"/>
</dbReference>
<dbReference type="Proteomes" id="UP000177870">
    <property type="component" value="Chromosome"/>
</dbReference>
<dbReference type="EMBL" id="CP017599">
    <property type="protein sequence ID" value="AOX00035.1"/>
    <property type="molecule type" value="Genomic_DNA"/>
</dbReference>
<dbReference type="SMART" id="SM00894">
    <property type="entry name" value="Excalibur"/>
    <property type="match status" value="1"/>
</dbReference>
<evidence type="ECO:0000259" key="5">
    <source>
        <dbReference type="SMART" id="SM00894"/>
    </source>
</evidence>
<keyword evidence="4" id="KW-1133">Transmembrane helix</keyword>
<accession>A0A1D8TR04</accession>
<reference evidence="7" key="1">
    <citation type="submission" date="2016-10" db="EMBL/GenBank/DDBJ databases">
        <title>Comparative genomics uncovers the prolific and rare metabolic potential of the cyanobacterial genus Moorea.</title>
        <authorList>
            <person name="Leao T."/>
            <person name="Castelao G."/>
            <person name="Korobeynikov A."/>
            <person name="Monroe E.A."/>
            <person name="Podell S."/>
            <person name="Glukhov E."/>
            <person name="Allen E."/>
            <person name="Gerwick W.H."/>
            <person name="Gerwick L."/>
        </authorList>
    </citation>
    <scope>NUCLEOTIDE SEQUENCE [LARGE SCALE GENOMIC DNA]</scope>
    <source>
        <strain evidence="7">PAL-8-15-08-1</strain>
    </source>
</reference>
<dbReference type="InterPro" id="IPR008613">
    <property type="entry name" value="Excalibur_Ca-bd_domain"/>
</dbReference>
<evidence type="ECO:0000256" key="4">
    <source>
        <dbReference type="SAM" id="Phobius"/>
    </source>
</evidence>
<dbReference type="STRING" id="1458985.BJP34_11720"/>
<evidence type="ECO:0000256" key="3">
    <source>
        <dbReference type="ARBA" id="ARBA00022729"/>
    </source>
</evidence>
<dbReference type="KEGG" id="mpro:BJP34_11720"/>
<protein>
    <recommendedName>
        <fullName evidence="5">Excalibur calcium-binding domain-containing protein</fullName>
    </recommendedName>
</protein>
<comment type="subcellular location">
    <subcellularLocation>
        <location evidence="1">Secreted</location>
    </subcellularLocation>
</comment>
<evidence type="ECO:0000256" key="2">
    <source>
        <dbReference type="ARBA" id="ARBA00022525"/>
    </source>
</evidence>
<gene>
    <name evidence="6" type="ORF">BJP34_11720</name>
</gene>
<evidence type="ECO:0000313" key="6">
    <source>
        <dbReference type="EMBL" id="AOX00035.1"/>
    </source>
</evidence>
<dbReference type="GO" id="GO:0005576">
    <property type="term" value="C:extracellular region"/>
    <property type="evidence" value="ECO:0007669"/>
    <property type="project" value="UniProtKB-SubCell"/>
</dbReference>
<keyword evidence="4" id="KW-0472">Membrane</keyword>
<feature type="transmembrane region" description="Helical" evidence="4">
    <location>
        <begin position="30"/>
        <end position="51"/>
    </location>
</feature>
<sequence length="553" mass="60214">MHLLLYSIDAPLLLTQLQQRNMVPKSLRSLWAFLLSAVLIIPAVMLFPAPIQAMVNPESESIQNVDKPQVAPINANVQLITTAAGNGADTFIRGGSYSSKNNGTNGKLVVKLDNTVSYIRKTYLRFDLSELNDGIDDVSLNLSTINLPNTKGSIEFYGLNDGVEENWSETKTTWNNAPGNDTCSTNLFLSNQTTYLGKLPAASIATGDSFSFNSPELLDFIKGDTDDIVTILINRAEYKAPDAYIVFASKESTEYSPPTLMATLKPAVQSNPETDTANLVEHPDCVNSDCNSSDFKTQVITTAAGNGADTFIRGGSYSSQNNGTNGKLVVKLGKTFSYSRKTYLRFDLSELNDGIDDVSLNLSTINLPNTKGSIEFYGLNDGVEENWSETKTTWNNAPGNDTCSTNLFLSNQTTYLGKLPAASIATGDSFSFNSPELLDFIKGDTDDIVTILINRAEYKAPDAYIVFASKESTEYSPPTLMATLKPAVQSKPETDTANLFELPDCVNSDCNCSDFKTQEEAQAVFNYFGDDRFRLDGNKDGLACTSLPHAKAP</sequence>
<dbReference type="InterPro" id="IPR055372">
    <property type="entry name" value="CBM96"/>
</dbReference>
<evidence type="ECO:0000313" key="7">
    <source>
        <dbReference type="Proteomes" id="UP000177870"/>
    </source>
</evidence>
<keyword evidence="4" id="KW-0812">Transmembrane</keyword>
<dbReference type="NCBIfam" id="NF033679">
    <property type="entry name" value="DNRLRE_dom"/>
    <property type="match status" value="2"/>
</dbReference>
<dbReference type="AlphaFoldDB" id="A0A1D8TR04"/>
<keyword evidence="3" id="KW-0732">Signal</keyword>
<evidence type="ECO:0000256" key="1">
    <source>
        <dbReference type="ARBA" id="ARBA00004613"/>
    </source>
</evidence>
<organism evidence="6 7">
    <name type="scientific">Moorena producens PAL-8-15-08-1</name>
    <dbReference type="NCBI Taxonomy" id="1458985"/>
    <lineage>
        <taxon>Bacteria</taxon>
        <taxon>Bacillati</taxon>
        <taxon>Cyanobacteriota</taxon>
        <taxon>Cyanophyceae</taxon>
        <taxon>Coleofasciculales</taxon>
        <taxon>Coleofasciculaceae</taxon>
        <taxon>Moorena</taxon>
    </lineage>
</organism>